<dbReference type="InterPro" id="IPR035952">
    <property type="entry name" value="Rhomboid-like_sf"/>
</dbReference>
<feature type="transmembrane region" description="Helical" evidence="6">
    <location>
        <begin position="92"/>
        <end position="111"/>
    </location>
</feature>
<organism evidence="7 8">
    <name type="scientific">Mycolicibacterium phlei DSM 43239 = CCUG 21000</name>
    <dbReference type="NCBI Taxonomy" id="1226750"/>
    <lineage>
        <taxon>Bacteria</taxon>
        <taxon>Bacillati</taxon>
        <taxon>Actinomycetota</taxon>
        <taxon>Actinomycetes</taxon>
        <taxon>Mycobacteriales</taxon>
        <taxon>Mycobacteriaceae</taxon>
        <taxon>Mycolicibacterium</taxon>
    </lineage>
</organism>
<evidence type="ECO:0000256" key="4">
    <source>
        <dbReference type="ARBA" id="ARBA00023136"/>
    </source>
</evidence>
<dbReference type="GO" id="GO:0016020">
    <property type="term" value="C:membrane"/>
    <property type="evidence" value="ECO:0007669"/>
    <property type="project" value="UniProtKB-SubCell"/>
</dbReference>
<comment type="subcellular location">
    <subcellularLocation>
        <location evidence="1">Membrane</location>
        <topology evidence="1">Multi-pass membrane protein</topology>
    </subcellularLocation>
</comment>
<evidence type="ECO:0000256" key="2">
    <source>
        <dbReference type="ARBA" id="ARBA00022692"/>
    </source>
</evidence>
<keyword evidence="3 6" id="KW-1133">Transmembrane helix</keyword>
<dbReference type="RefSeq" id="WP_061482994.1">
    <property type="nucleotide sequence ID" value="NZ_ANBO01000042.1"/>
</dbReference>
<dbReference type="Proteomes" id="UP000325690">
    <property type="component" value="Unassembled WGS sequence"/>
</dbReference>
<dbReference type="SUPFAM" id="SSF144091">
    <property type="entry name" value="Rhomboid-like"/>
    <property type="match status" value="1"/>
</dbReference>
<name>A0A5N5VC12_MYCPH</name>
<dbReference type="Pfam" id="PF20401">
    <property type="entry name" value="Rhomboid_2"/>
    <property type="match status" value="1"/>
</dbReference>
<dbReference type="GeneID" id="74301445"/>
<evidence type="ECO:0000256" key="5">
    <source>
        <dbReference type="SAM" id="MobiDB-lite"/>
    </source>
</evidence>
<protein>
    <submittedName>
        <fullName evidence="7">Membrane protein</fullName>
    </submittedName>
</protein>
<evidence type="ECO:0000313" key="8">
    <source>
        <dbReference type="Proteomes" id="UP000325690"/>
    </source>
</evidence>
<evidence type="ECO:0000256" key="1">
    <source>
        <dbReference type="ARBA" id="ARBA00004141"/>
    </source>
</evidence>
<keyword evidence="4 6" id="KW-0472">Membrane</keyword>
<evidence type="ECO:0000256" key="6">
    <source>
        <dbReference type="SAM" id="Phobius"/>
    </source>
</evidence>
<dbReference type="EMBL" id="ANBP01000002">
    <property type="protein sequence ID" value="KAB7759328.1"/>
    <property type="molecule type" value="Genomic_DNA"/>
</dbReference>
<evidence type="ECO:0000313" key="7">
    <source>
        <dbReference type="EMBL" id="KAB7759328.1"/>
    </source>
</evidence>
<gene>
    <name evidence="7" type="ORF">MPHL21000_03705</name>
</gene>
<accession>A0A5N5VC12</accession>
<feature type="region of interest" description="Disordered" evidence="5">
    <location>
        <begin position="207"/>
        <end position="226"/>
    </location>
</feature>
<evidence type="ECO:0000256" key="3">
    <source>
        <dbReference type="ARBA" id="ARBA00022989"/>
    </source>
</evidence>
<feature type="transmembrane region" description="Helical" evidence="6">
    <location>
        <begin position="131"/>
        <end position="147"/>
    </location>
</feature>
<comment type="caution">
    <text evidence="7">The sequence shown here is derived from an EMBL/GenBank/DDBJ whole genome shotgun (WGS) entry which is preliminary data.</text>
</comment>
<sequence>MRLPRGIADAPLTHAWLLVLLVTTVVQRRAGHAASRHIQRRHSTNLRRLDSEPHRVLTTSLFWLDNARWWPYVPVFAGVVAPAERRLRSWRWLLVGVTAHVVGTYVGQSYLRLLIRRNRAPRHLVDARDVGVSYFVLGVAGALTKYARHRRRARMIGTAALAANAAARPTFTEVGHLTAFLVGLAATPLTPDDAPSYPRERFTIPAAGRRGPWIGNAPSSAGEPPG</sequence>
<reference evidence="7 8" key="1">
    <citation type="submission" date="2012-10" db="EMBL/GenBank/DDBJ databases">
        <title>The draft sequence of the Mycobacterium pheli genome.</title>
        <authorList>
            <person name="Pettersson B.M.F."/>
            <person name="Das S."/>
            <person name="Dasgupta S."/>
            <person name="Bhattacharya A."/>
            <person name="Kirsebom L.A."/>
        </authorList>
    </citation>
    <scope>NUCLEOTIDE SEQUENCE [LARGE SCALE GENOMIC DNA]</scope>
    <source>
        <strain evidence="7 8">CCUG 21000</strain>
    </source>
</reference>
<dbReference type="AlphaFoldDB" id="A0A5N5VC12"/>
<proteinExistence type="predicted"/>
<keyword evidence="8" id="KW-1185">Reference proteome</keyword>
<dbReference type="InterPro" id="IPR046862">
    <property type="entry name" value="Rhomboid_2"/>
</dbReference>
<keyword evidence="2 6" id="KW-0812">Transmembrane</keyword>
<dbReference type="Gene3D" id="1.20.1540.10">
    <property type="entry name" value="Rhomboid-like"/>
    <property type="match status" value="1"/>
</dbReference>